<dbReference type="AlphaFoldDB" id="A0A8H5MEG3"/>
<evidence type="ECO:0000256" key="2">
    <source>
        <dbReference type="ARBA" id="ARBA00022723"/>
    </source>
</evidence>
<dbReference type="OrthoDB" id="2309723at2759"/>
<evidence type="ECO:0000256" key="4">
    <source>
        <dbReference type="ARBA" id="ARBA00023163"/>
    </source>
</evidence>
<organism evidence="6 7">
    <name type="scientific">Collybiopsis confluens</name>
    <dbReference type="NCBI Taxonomy" id="2823264"/>
    <lineage>
        <taxon>Eukaryota</taxon>
        <taxon>Fungi</taxon>
        <taxon>Dikarya</taxon>
        <taxon>Basidiomycota</taxon>
        <taxon>Agaricomycotina</taxon>
        <taxon>Agaricomycetes</taxon>
        <taxon>Agaricomycetidae</taxon>
        <taxon>Agaricales</taxon>
        <taxon>Marasmiineae</taxon>
        <taxon>Omphalotaceae</taxon>
        <taxon>Collybiopsis</taxon>
    </lineage>
</organism>
<name>A0A8H5MEG3_9AGAR</name>
<evidence type="ECO:0008006" key="8">
    <source>
        <dbReference type="Google" id="ProtNLM"/>
    </source>
</evidence>
<dbReference type="PANTHER" id="PTHR47338:SF29">
    <property type="entry name" value="ZN(2)-C6 FUNGAL-TYPE DOMAIN-CONTAINING PROTEIN"/>
    <property type="match status" value="1"/>
</dbReference>
<dbReference type="Proteomes" id="UP000518752">
    <property type="component" value="Unassembled WGS sequence"/>
</dbReference>
<comment type="subcellular location">
    <subcellularLocation>
        <location evidence="1">Nucleus</location>
    </subcellularLocation>
</comment>
<dbReference type="EMBL" id="JAACJN010000012">
    <property type="protein sequence ID" value="KAF5390909.1"/>
    <property type="molecule type" value="Genomic_DNA"/>
</dbReference>
<keyword evidence="5" id="KW-0539">Nucleus</keyword>
<gene>
    <name evidence="6" type="ORF">D9757_004032</name>
</gene>
<evidence type="ECO:0000256" key="1">
    <source>
        <dbReference type="ARBA" id="ARBA00004123"/>
    </source>
</evidence>
<keyword evidence="4" id="KW-0804">Transcription</keyword>
<keyword evidence="7" id="KW-1185">Reference proteome</keyword>
<dbReference type="PANTHER" id="PTHR47338">
    <property type="entry name" value="ZN(II)2CYS6 TRANSCRIPTION FACTOR (EUROFUNG)-RELATED"/>
    <property type="match status" value="1"/>
</dbReference>
<reference evidence="6 7" key="1">
    <citation type="journal article" date="2020" name="ISME J.">
        <title>Uncovering the hidden diversity of litter-decomposition mechanisms in mushroom-forming fungi.</title>
        <authorList>
            <person name="Floudas D."/>
            <person name="Bentzer J."/>
            <person name="Ahren D."/>
            <person name="Johansson T."/>
            <person name="Persson P."/>
            <person name="Tunlid A."/>
        </authorList>
    </citation>
    <scope>NUCLEOTIDE SEQUENCE [LARGE SCALE GENOMIC DNA]</scope>
    <source>
        <strain evidence="6 7">CBS 406.79</strain>
    </source>
</reference>
<proteinExistence type="predicted"/>
<dbReference type="InterPro" id="IPR050815">
    <property type="entry name" value="TF_fung"/>
</dbReference>
<keyword evidence="2" id="KW-0479">Metal-binding</keyword>
<evidence type="ECO:0000256" key="5">
    <source>
        <dbReference type="ARBA" id="ARBA00023242"/>
    </source>
</evidence>
<protein>
    <recommendedName>
        <fullName evidence="8">Transcription factor domain-containing protein</fullName>
    </recommendedName>
</protein>
<dbReference type="GO" id="GO:0046872">
    <property type="term" value="F:metal ion binding"/>
    <property type="evidence" value="ECO:0007669"/>
    <property type="project" value="UniProtKB-KW"/>
</dbReference>
<dbReference type="CDD" id="cd12148">
    <property type="entry name" value="fungal_TF_MHR"/>
    <property type="match status" value="1"/>
</dbReference>
<evidence type="ECO:0000313" key="7">
    <source>
        <dbReference type="Proteomes" id="UP000518752"/>
    </source>
</evidence>
<keyword evidence="3" id="KW-0805">Transcription regulation</keyword>
<evidence type="ECO:0000256" key="3">
    <source>
        <dbReference type="ARBA" id="ARBA00023015"/>
    </source>
</evidence>
<comment type="caution">
    <text evidence="6">The sequence shown here is derived from an EMBL/GenBank/DDBJ whole genome shotgun (WGS) entry which is preliminary data.</text>
</comment>
<dbReference type="GO" id="GO:0000981">
    <property type="term" value="F:DNA-binding transcription factor activity, RNA polymerase II-specific"/>
    <property type="evidence" value="ECO:0007669"/>
    <property type="project" value="InterPro"/>
</dbReference>
<dbReference type="GO" id="GO:0005634">
    <property type="term" value="C:nucleus"/>
    <property type="evidence" value="ECO:0007669"/>
    <property type="project" value="UniProtKB-SubCell"/>
</dbReference>
<evidence type="ECO:0000313" key="6">
    <source>
        <dbReference type="EMBL" id="KAF5390909.1"/>
    </source>
</evidence>
<sequence>MLLGPTSGLTFRGTGTVYLYHCDAIEQFPPFASQFGFFLHLERFRSAALLDAPFGHSSRPAPALLNAVYLWSAHLSPVDALRSNETVFLNRALQQIAVQVPVHSAHIMHTIQAEILLSTYFFRENQPIEAECHLNGAISLVQSAGLHKIRSDGDFSSPGGRLVEPGSFLGPACDAIDESERINGFWTLRTIPRNLSEVCIFHAERSTHHGLSKKDMQDIHNNGISGHSTIEQFVNDLSPVAHPVFDSSSYPKAVVLLHAATRLYHRYTQGFKTDEAFTIFNAECFHFNCLITRFLRSLPPASMRDLLEEHTGSPILLVFTHVLVSCAYIQIRKVFSFSGFPNAFQDCVSAAQNIIHLLGDMNQLGLPHLCPIMGTFCTMACRVFGDELNNHNSSPALAATSDSRIDANILREYLEAGMSLMSIFAMDNPLMSKFAELDFVTATEETLQNFRCANSGVRTLSSDHLHSTL</sequence>
<accession>A0A8H5MEG3</accession>